<gene>
    <name evidence="1" type="ORF">H8D96_19650</name>
</gene>
<protein>
    <submittedName>
        <fullName evidence="1">GYD domain-containing protein</fullName>
    </submittedName>
</protein>
<reference evidence="1 2" key="1">
    <citation type="submission" date="2020-08" db="EMBL/GenBank/DDBJ databases">
        <title>Bridging the membrane lipid divide: bacteria of the FCB group superphylum have the potential to synthesize archaeal ether lipids.</title>
        <authorList>
            <person name="Villanueva L."/>
            <person name="Von Meijenfeldt F.A.B."/>
            <person name="Westbye A.B."/>
            <person name="Yadav S."/>
            <person name="Hopmans E.C."/>
            <person name="Dutilh B.E."/>
            <person name="Sinninghe Damste J.S."/>
        </authorList>
    </citation>
    <scope>NUCLEOTIDE SEQUENCE [LARGE SCALE GENOMIC DNA]</scope>
    <source>
        <strain evidence="1">NIOZ-UU17</strain>
    </source>
</reference>
<dbReference type="Pfam" id="PF08734">
    <property type="entry name" value="GYD"/>
    <property type="match status" value="1"/>
</dbReference>
<dbReference type="InterPro" id="IPR014845">
    <property type="entry name" value="GYD/TTHA1554"/>
</dbReference>
<proteinExistence type="predicted"/>
<accession>A0A8J6NVJ2</accession>
<dbReference type="EMBL" id="JACNIG010000388">
    <property type="protein sequence ID" value="MBC8434129.1"/>
    <property type="molecule type" value="Genomic_DNA"/>
</dbReference>
<organism evidence="1 2">
    <name type="scientific">Candidatus Desulfatibia vada</name>
    <dbReference type="NCBI Taxonomy" id="2841696"/>
    <lineage>
        <taxon>Bacteria</taxon>
        <taxon>Pseudomonadati</taxon>
        <taxon>Thermodesulfobacteriota</taxon>
        <taxon>Desulfobacteria</taxon>
        <taxon>Desulfobacterales</taxon>
        <taxon>Desulfobacterales incertae sedis</taxon>
        <taxon>Candidatus Desulfatibia</taxon>
    </lineage>
</organism>
<sequence length="97" mass="10563">MPIFMMFGKYSSEALKGISPERTDKAVELIKKNGGKVISMYAVLGEHDLVLTLDFPDSEKALTASVALNKLTGISFTTSPVVEVEKFDKLIAEAKVI</sequence>
<dbReference type="Proteomes" id="UP000605201">
    <property type="component" value="Unassembled WGS sequence"/>
</dbReference>
<evidence type="ECO:0000313" key="2">
    <source>
        <dbReference type="Proteomes" id="UP000605201"/>
    </source>
</evidence>
<dbReference type="AlphaFoldDB" id="A0A8J6NVJ2"/>
<evidence type="ECO:0000313" key="1">
    <source>
        <dbReference type="EMBL" id="MBC8434129.1"/>
    </source>
</evidence>
<comment type="caution">
    <text evidence="1">The sequence shown here is derived from an EMBL/GenBank/DDBJ whole genome shotgun (WGS) entry which is preliminary data.</text>
</comment>
<name>A0A8J6NVJ2_9BACT</name>